<dbReference type="AlphaFoldDB" id="A0A7J4IWS4"/>
<gene>
    <name evidence="1" type="ORF">HA254_04870</name>
</gene>
<protein>
    <submittedName>
        <fullName evidence="1">Uncharacterized protein</fullName>
    </submittedName>
</protein>
<evidence type="ECO:0000313" key="2">
    <source>
        <dbReference type="Proteomes" id="UP000565078"/>
    </source>
</evidence>
<name>A0A7J4IWS4_9ARCH</name>
<dbReference type="EMBL" id="DUGC01000075">
    <property type="protein sequence ID" value="HIH09971.1"/>
    <property type="molecule type" value="Genomic_DNA"/>
</dbReference>
<comment type="caution">
    <text evidence="1">The sequence shown here is derived from an EMBL/GenBank/DDBJ whole genome shotgun (WGS) entry which is preliminary data.</text>
</comment>
<accession>A0A7J4IWS4</accession>
<sequence>MALKENLVDWYIKNVIIPNFVKYDSPGFVVTEQTSKFGYTFQRDIFLSENFITDLENKFVEKYGDQGKIFLYGVGKNFGWNYGKSFNMPTIQANSNKDVIEMAQFLASFVGSTWADRSEITKMELNFKSFEIQFTDYVVCSKNGLGYLLNEGGIAGLWAWLMADFSIEGIQIKCQGRKENGCRTLCAPSKSLKEKQLPYVSFYDKIESNSATDEYLTFNKIRPTQFSNTTIKKLIANNIVTYSNGKMEYNKERYLPLGIDFLFLLESQAKKIPKGSDLLFETACIHGKRIAKKEEELTPAFISDFMAFQGWGDLLITPNLNELAITYYPWHELFDQCEKEIFLGLLSGFVSIYKKKEIKLRIASSSLSEGFVRFNLEEAQ</sequence>
<evidence type="ECO:0000313" key="1">
    <source>
        <dbReference type="EMBL" id="HIH09971.1"/>
    </source>
</evidence>
<reference evidence="2" key="1">
    <citation type="journal article" date="2020" name="bioRxiv">
        <title>A rank-normalized archaeal taxonomy based on genome phylogeny resolves widespread incomplete and uneven classifications.</title>
        <authorList>
            <person name="Rinke C."/>
            <person name="Chuvochina M."/>
            <person name="Mussig A.J."/>
            <person name="Chaumeil P.-A."/>
            <person name="Waite D.W."/>
            <person name="Whitman W.B."/>
            <person name="Parks D.H."/>
            <person name="Hugenholtz P."/>
        </authorList>
    </citation>
    <scope>NUCLEOTIDE SEQUENCE [LARGE SCALE GENOMIC DNA]</scope>
</reference>
<organism evidence="1 2">
    <name type="scientific">Candidatus Iainarchaeum sp</name>
    <dbReference type="NCBI Taxonomy" id="3101447"/>
    <lineage>
        <taxon>Archaea</taxon>
        <taxon>Candidatus Iainarchaeota</taxon>
        <taxon>Candidatus Iainarchaeia</taxon>
        <taxon>Candidatus Iainarchaeales</taxon>
        <taxon>Candidatus Iainarchaeaceae</taxon>
        <taxon>Candidatus Iainarchaeum</taxon>
    </lineage>
</organism>
<proteinExistence type="predicted"/>
<dbReference type="Proteomes" id="UP000565078">
    <property type="component" value="Unassembled WGS sequence"/>
</dbReference>